<keyword evidence="2" id="KW-0489">Methyltransferase</keyword>
<organism evidence="2 3">
    <name type="scientific">Euzebya pacifica</name>
    <dbReference type="NCBI Taxonomy" id="1608957"/>
    <lineage>
        <taxon>Bacteria</taxon>
        <taxon>Bacillati</taxon>
        <taxon>Actinomycetota</taxon>
        <taxon>Nitriliruptoria</taxon>
        <taxon>Euzebyales</taxon>
    </lineage>
</organism>
<gene>
    <name evidence="2" type="ORF">DVS28_a0876</name>
</gene>
<dbReference type="PANTHER" id="PTHR43861">
    <property type="entry name" value="TRANS-ACONITATE 2-METHYLTRANSFERASE-RELATED"/>
    <property type="match status" value="1"/>
</dbReference>
<dbReference type="Pfam" id="PF08241">
    <property type="entry name" value="Methyltransf_11"/>
    <property type="match status" value="1"/>
</dbReference>
<dbReference type="GO" id="GO:0032259">
    <property type="term" value="P:methylation"/>
    <property type="evidence" value="ECO:0007669"/>
    <property type="project" value="UniProtKB-KW"/>
</dbReference>
<dbReference type="EMBL" id="CP031165">
    <property type="protein sequence ID" value="AXV05577.1"/>
    <property type="molecule type" value="Genomic_DNA"/>
</dbReference>
<dbReference type="InterPro" id="IPR013216">
    <property type="entry name" value="Methyltransf_11"/>
</dbReference>
<dbReference type="Gene3D" id="3.40.50.150">
    <property type="entry name" value="Vaccinia Virus protein VP39"/>
    <property type="match status" value="1"/>
</dbReference>
<keyword evidence="2" id="KW-0808">Transferase</keyword>
<dbReference type="InterPro" id="IPR029063">
    <property type="entry name" value="SAM-dependent_MTases_sf"/>
</dbReference>
<keyword evidence="3" id="KW-1185">Reference proteome</keyword>
<dbReference type="CDD" id="cd02440">
    <property type="entry name" value="AdoMet_MTases"/>
    <property type="match status" value="1"/>
</dbReference>
<feature type="domain" description="Methyltransferase type 11" evidence="1">
    <location>
        <begin position="62"/>
        <end position="157"/>
    </location>
</feature>
<reference evidence="2 3" key="1">
    <citation type="submission" date="2018-09" db="EMBL/GenBank/DDBJ databases">
        <title>Complete genome sequence of Euzebya sp. DY32-46 isolated from seawater of Pacific Ocean.</title>
        <authorList>
            <person name="Xu L."/>
            <person name="Wu Y.-H."/>
            <person name="Xu X.-W."/>
        </authorList>
    </citation>
    <scope>NUCLEOTIDE SEQUENCE [LARGE SCALE GENOMIC DNA]</scope>
    <source>
        <strain evidence="2 3">DY32-46</strain>
    </source>
</reference>
<evidence type="ECO:0000259" key="1">
    <source>
        <dbReference type="Pfam" id="PF08241"/>
    </source>
</evidence>
<sequence>MSTQADAHVDKVRRNYDDRVGQWQTIYSGQTFHDHVIQRRMDRCLEAVDHLGPVDDTPGRALDVGCGAGQMALAMAERGYDVSAVDISEGMVEATTATFAEAGRTADIRTADMRDLPYEDNTFDWVSGLGAIEYLTDPGEAVEEYARVTRPGGHIVVTSPNPYRIAFALDPIGVAMGVFGPPPTGYPRQYISRSQLEGYARRAGLDTVGVLGHGVGPLQVAKKPLLPPRVSMRLSHAAETHLPLSWLSRIGANLILVARKPA</sequence>
<name>A0A346XTN0_9ACTN</name>
<accession>A0A346XTN0</accession>
<dbReference type="PANTHER" id="PTHR43861:SF1">
    <property type="entry name" value="TRANS-ACONITATE 2-METHYLTRANSFERASE"/>
    <property type="match status" value="1"/>
</dbReference>
<dbReference type="GO" id="GO:0008757">
    <property type="term" value="F:S-adenosylmethionine-dependent methyltransferase activity"/>
    <property type="evidence" value="ECO:0007669"/>
    <property type="project" value="InterPro"/>
</dbReference>
<dbReference type="AlphaFoldDB" id="A0A346XTN0"/>
<dbReference type="KEGG" id="euz:DVS28_a0876"/>
<protein>
    <submittedName>
        <fullName evidence="2">Putative methyltransferase</fullName>
    </submittedName>
</protein>
<dbReference type="Proteomes" id="UP000264006">
    <property type="component" value="Chromosome"/>
</dbReference>
<proteinExistence type="predicted"/>
<dbReference type="SUPFAM" id="SSF53335">
    <property type="entry name" value="S-adenosyl-L-methionine-dependent methyltransferases"/>
    <property type="match status" value="1"/>
</dbReference>
<evidence type="ECO:0000313" key="3">
    <source>
        <dbReference type="Proteomes" id="UP000264006"/>
    </source>
</evidence>
<evidence type="ECO:0000313" key="2">
    <source>
        <dbReference type="EMBL" id="AXV05577.1"/>
    </source>
</evidence>